<organism evidence="2 3">
    <name type="scientific">Pseudopithomyces chartarum</name>
    <dbReference type="NCBI Taxonomy" id="1892770"/>
    <lineage>
        <taxon>Eukaryota</taxon>
        <taxon>Fungi</taxon>
        <taxon>Dikarya</taxon>
        <taxon>Ascomycota</taxon>
        <taxon>Pezizomycotina</taxon>
        <taxon>Dothideomycetes</taxon>
        <taxon>Pleosporomycetidae</taxon>
        <taxon>Pleosporales</taxon>
        <taxon>Massarineae</taxon>
        <taxon>Didymosphaeriaceae</taxon>
        <taxon>Pseudopithomyces</taxon>
    </lineage>
</organism>
<name>A0AAN6LTX3_9PLEO</name>
<feature type="region of interest" description="Disordered" evidence="1">
    <location>
        <begin position="389"/>
        <end position="414"/>
    </location>
</feature>
<sequence>MNRGNPTDFTAKNNRNPREISSSAKNLNKLWCIASSNAQDEGHRPGSPFRTNKVLGGAFLFTTNENHVKYSSEGFSEAFFQAATAKSRIIYTASPASDVIASGYCSGLYPLRETRHTKSCARTTSTTPQKRALPFPGPDRWKQAREYRRKVYQLPQVDPRTDLSIVRVEADADVWVSQLVDAMKNTDDVKDLQNSHHRRLFLPKKTDDLLIDACCCAIFEALIDRCRYGFRGPAQFNKALKPMHGLELDRTATCEVRIRNVVRVLRWNKRVCKDVLYEDWKIRLLVNHPLSYDKEKDNQKGSNDQRRKRQLEQVEKLKETEEKMKETEKKLKDFEDTNDPARNKDVDDACVAGFPVNGTSDVNDMLAEDMLMHETPNTYADLHGANNFDHSDFSLGKRAASSSLDANERKRQCQ</sequence>
<feature type="region of interest" description="Disordered" evidence="1">
    <location>
        <begin position="1"/>
        <end position="20"/>
    </location>
</feature>
<evidence type="ECO:0000256" key="1">
    <source>
        <dbReference type="SAM" id="MobiDB-lite"/>
    </source>
</evidence>
<dbReference type="Proteomes" id="UP001280581">
    <property type="component" value="Unassembled WGS sequence"/>
</dbReference>
<dbReference type="AlphaFoldDB" id="A0AAN6LTX3"/>
<keyword evidence="3" id="KW-1185">Reference proteome</keyword>
<reference evidence="2 3" key="1">
    <citation type="submission" date="2021-02" db="EMBL/GenBank/DDBJ databases">
        <title>Genome assembly of Pseudopithomyces chartarum.</title>
        <authorList>
            <person name="Jauregui R."/>
            <person name="Singh J."/>
            <person name="Voisey C."/>
        </authorList>
    </citation>
    <scope>NUCLEOTIDE SEQUENCE [LARGE SCALE GENOMIC DNA]</scope>
    <source>
        <strain evidence="2 3">AGR01</strain>
    </source>
</reference>
<evidence type="ECO:0000313" key="2">
    <source>
        <dbReference type="EMBL" id="KAK3202680.1"/>
    </source>
</evidence>
<dbReference type="EMBL" id="WVTA01000013">
    <property type="protein sequence ID" value="KAK3202680.1"/>
    <property type="molecule type" value="Genomic_DNA"/>
</dbReference>
<gene>
    <name evidence="2" type="ORF">GRF29_154g351681</name>
</gene>
<comment type="caution">
    <text evidence="2">The sequence shown here is derived from an EMBL/GenBank/DDBJ whole genome shotgun (WGS) entry which is preliminary data.</text>
</comment>
<evidence type="ECO:0000313" key="3">
    <source>
        <dbReference type="Proteomes" id="UP001280581"/>
    </source>
</evidence>
<protein>
    <submittedName>
        <fullName evidence="2">Uncharacterized protein</fullName>
    </submittedName>
</protein>
<accession>A0AAN6LTX3</accession>
<proteinExistence type="predicted"/>
<feature type="region of interest" description="Disordered" evidence="1">
    <location>
        <begin position="314"/>
        <end position="347"/>
    </location>
</feature>